<feature type="region of interest" description="Disordered" evidence="1">
    <location>
        <begin position="527"/>
        <end position="590"/>
    </location>
</feature>
<proteinExistence type="predicted"/>
<feature type="compositionally biased region" description="Basic and acidic residues" evidence="1">
    <location>
        <begin position="301"/>
        <end position="320"/>
    </location>
</feature>
<feature type="compositionally biased region" description="Polar residues" evidence="1">
    <location>
        <begin position="75"/>
        <end position="91"/>
    </location>
</feature>
<feature type="domain" description="DUF6532" evidence="2">
    <location>
        <begin position="144"/>
        <end position="283"/>
    </location>
</feature>
<dbReference type="HOGENOM" id="CLU_462400_0_0_1"/>
<dbReference type="VEuPathDB" id="FungiDB:PLEOSDRAFT_168509"/>
<feature type="region of interest" description="Disordered" evidence="1">
    <location>
        <begin position="1"/>
        <end position="130"/>
    </location>
</feature>
<name>A0A067NHP2_PLEO1</name>
<dbReference type="OrthoDB" id="3257342at2759"/>
<organism evidence="3 4">
    <name type="scientific">Pleurotus ostreatus (strain PC15)</name>
    <name type="common">Oyster mushroom</name>
    <dbReference type="NCBI Taxonomy" id="1137138"/>
    <lineage>
        <taxon>Eukaryota</taxon>
        <taxon>Fungi</taxon>
        <taxon>Dikarya</taxon>
        <taxon>Basidiomycota</taxon>
        <taxon>Agaricomycotina</taxon>
        <taxon>Agaricomycetes</taxon>
        <taxon>Agaricomycetidae</taxon>
        <taxon>Agaricales</taxon>
        <taxon>Pleurotineae</taxon>
        <taxon>Pleurotaceae</taxon>
        <taxon>Pleurotus</taxon>
    </lineage>
</organism>
<feature type="compositionally biased region" description="Acidic residues" evidence="1">
    <location>
        <begin position="579"/>
        <end position="590"/>
    </location>
</feature>
<feature type="compositionally biased region" description="Acidic residues" evidence="1">
    <location>
        <begin position="21"/>
        <end position="30"/>
    </location>
</feature>
<feature type="compositionally biased region" description="Basic and acidic residues" evidence="1">
    <location>
        <begin position="392"/>
        <end position="403"/>
    </location>
</feature>
<accession>A0A067NHP2</accession>
<feature type="region of interest" description="Disordered" evidence="1">
    <location>
        <begin position="283"/>
        <end position="324"/>
    </location>
</feature>
<evidence type="ECO:0000313" key="3">
    <source>
        <dbReference type="EMBL" id="KDQ27339.1"/>
    </source>
</evidence>
<evidence type="ECO:0000313" key="4">
    <source>
        <dbReference type="Proteomes" id="UP000027073"/>
    </source>
</evidence>
<protein>
    <recommendedName>
        <fullName evidence="2">DUF6532 domain-containing protein</fullName>
    </recommendedName>
</protein>
<dbReference type="EMBL" id="KL198008">
    <property type="protein sequence ID" value="KDQ27339.1"/>
    <property type="molecule type" value="Genomic_DNA"/>
</dbReference>
<sequence>MQTAASTAAANVASQRSYPISDDEGDVSSDDDSKYTSHRVEARPQAIKKVLVQRNTRVPQVLSVDSDDDDSNDSQCGRTTMKTPLRHQSISPIARGPSPNTGEKRARSTDSDDLRSVKEPKQQTNARPKQADYSPLVQEVITVAIQLWRLKIFCENAFPTVQEEAKWVGEVWHQACVKLQVEHALDMNISRLITSRTSHTRGEVKTKVKAFVPSIFDLESSQHPKIIEKMRSRATKLKDGYNFVYKSPHKDVAKRKGLYRGKIIQKCVNTIWFANRRDEGAEARKSEATMASFNKRARGTSYDDHHEQRRRREEKRRREDEDVAAADARLEKEARRRRREKARVRKAAEDARAQAAVALYVATRERGDRKTGGVAEETEVAGSSTGPGTKEGAQERAAEKEVEPKGPLREVPCLGCVQRNLECRARLVKGARTCWECKQRHVRCGTGVGGSAVRAVPPASAEPSVATALGELAAQVFDLSVSSLSGSEALVRLEAKIDALTRQVAWVTEELAAGGRASKMDWAGPLEAASSASEGDNEGGMEVDGAQAPSTSDTGADTTDAEEERVVVGKGKGRMREESSDEEESEEDSG</sequence>
<dbReference type="Proteomes" id="UP000027073">
    <property type="component" value="Unassembled WGS sequence"/>
</dbReference>
<feature type="compositionally biased region" description="Basic and acidic residues" evidence="1">
    <location>
        <begin position="102"/>
        <end position="121"/>
    </location>
</feature>
<feature type="compositionally biased region" description="Low complexity" evidence="1">
    <location>
        <begin position="1"/>
        <end position="14"/>
    </location>
</feature>
<dbReference type="AlphaFoldDB" id="A0A067NHP2"/>
<evidence type="ECO:0000256" key="1">
    <source>
        <dbReference type="SAM" id="MobiDB-lite"/>
    </source>
</evidence>
<evidence type="ECO:0000259" key="2">
    <source>
        <dbReference type="Pfam" id="PF20149"/>
    </source>
</evidence>
<feature type="compositionally biased region" description="Basic and acidic residues" evidence="1">
    <location>
        <begin position="31"/>
        <end position="42"/>
    </location>
</feature>
<gene>
    <name evidence="3" type="ORF">PLEOSDRAFT_168509</name>
</gene>
<feature type="region of interest" description="Disordered" evidence="1">
    <location>
        <begin position="366"/>
        <end position="403"/>
    </location>
</feature>
<dbReference type="InParanoid" id="A0A067NHP2"/>
<dbReference type="InterPro" id="IPR045341">
    <property type="entry name" value="DUF6532"/>
</dbReference>
<reference evidence="4" key="1">
    <citation type="journal article" date="2014" name="Proc. Natl. Acad. Sci. U.S.A.">
        <title>Extensive sampling of basidiomycete genomes demonstrates inadequacy of the white-rot/brown-rot paradigm for wood decay fungi.</title>
        <authorList>
            <person name="Riley R."/>
            <person name="Salamov A.A."/>
            <person name="Brown D.W."/>
            <person name="Nagy L.G."/>
            <person name="Floudas D."/>
            <person name="Held B.W."/>
            <person name="Levasseur A."/>
            <person name="Lombard V."/>
            <person name="Morin E."/>
            <person name="Otillar R."/>
            <person name="Lindquist E.A."/>
            <person name="Sun H."/>
            <person name="LaButti K.M."/>
            <person name="Schmutz J."/>
            <person name="Jabbour D."/>
            <person name="Luo H."/>
            <person name="Baker S.E."/>
            <person name="Pisabarro A.G."/>
            <person name="Walton J.D."/>
            <person name="Blanchette R.A."/>
            <person name="Henrissat B."/>
            <person name="Martin F."/>
            <person name="Cullen D."/>
            <person name="Hibbett D.S."/>
            <person name="Grigoriev I.V."/>
        </authorList>
    </citation>
    <scope>NUCLEOTIDE SEQUENCE [LARGE SCALE GENOMIC DNA]</scope>
    <source>
        <strain evidence="4">PC15</strain>
    </source>
</reference>
<dbReference type="Pfam" id="PF20149">
    <property type="entry name" value="DUF6532"/>
    <property type="match status" value="1"/>
</dbReference>